<dbReference type="RefSeq" id="XP_029230729.1">
    <property type="nucleotide sequence ID" value="XM_029369201.1"/>
</dbReference>
<organism evidence="2 3">
    <name type="scientific">Trypanosoma conorhini</name>
    <dbReference type="NCBI Taxonomy" id="83891"/>
    <lineage>
        <taxon>Eukaryota</taxon>
        <taxon>Discoba</taxon>
        <taxon>Euglenozoa</taxon>
        <taxon>Kinetoplastea</taxon>
        <taxon>Metakinetoplastina</taxon>
        <taxon>Trypanosomatida</taxon>
        <taxon>Trypanosomatidae</taxon>
        <taxon>Trypanosoma</taxon>
    </lineage>
</organism>
<feature type="compositionally biased region" description="Low complexity" evidence="1">
    <location>
        <begin position="197"/>
        <end position="210"/>
    </location>
</feature>
<evidence type="ECO:0000313" key="2">
    <source>
        <dbReference type="EMBL" id="RNF25368.1"/>
    </source>
</evidence>
<feature type="compositionally biased region" description="Low complexity" evidence="1">
    <location>
        <begin position="178"/>
        <end position="187"/>
    </location>
</feature>
<comment type="caution">
    <text evidence="2">The sequence shown here is derived from an EMBL/GenBank/DDBJ whole genome shotgun (WGS) entry which is preliminary data.</text>
</comment>
<keyword evidence="3" id="KW-1185">Reference proteome</keyword>
<dbReference type="AlphaFoldDB" id="A0A422Q5Y4"/>
<accession>A0A422Q5Y4</accession>
<name>A0A422Q5Y4_9TRYP</name>
<feature type="region of interest" description="Disordered" evidence="1">
    <location>
        <begin position="178"/>
        <end position="210"/>
    </location>
</feature>
<dbReference type="EMBL" id="MKKU01000086">
    <property type="protein sequence ID" value="RNF25368.1"/>
    <property type="molecule type" value="Genomic_DNA"/>
</dbReference>
<evidence type="ECO:0000256" key="1">
    <source>
        <dbReference type="SAM" id="MobiDB-lite"/>
    </source>
</evidence>
<sequence length="250" mass="27541">MRRNACKFMQETILPTVIQLGRRQQEQQAPGEHRPAARVAVVDIKDASAYFDLYTFAQFFGIDGASVLSGAVEGLELLACVEEMVKSGRVMPGTRTDLEVPVVLLFRPGAAAYLRKGRQWTPQQIAETTSLRMLADVAQMEPFIAEVPQGTVASPLSLPQHLLADYERCLAAPPRTRASAAANQRAAPTVTRPLTMPRPASSPRRSCGSSRGRQWRRCAWLPCGCGGGKRKTPAAWRLAETCPRRIAWER</sequence>
<proteinExistence type="predicted"/>
<evidence type="ECO:0000313" key="3">
    <source>
        <dbReference type="Proteomes" id="UP000284403"/>
    </source>
</evidence>
<reference evidence="2 3" key="1">
    <citation type="journal article" date="2018" name="BMC Genomics">
        <title>Genomic comparison of Trypanosoma conorhini and Trypanosoma rangeli to Trypanosoma cruzi strains of high and low virulence.</title>
        <authorList>
            <person name="Bradwell K.R."/>
            <person name="Koparde V.N."/>
            <person name="Matveyev A.V."/>
            <person name="Serrano M.G."/>
            <person name="Alves J.M."/>
            <person name="Parikh H."/>
            <person name="Huang B."/>
            <person name="Lee V."/>
            <person name="Espinosa-Alvarez O."/>
            <person name="Ortiz P.A."/>
            <person name="Costa-Martins A.G."/>
            <person name="Teixeira M.M."/>
            <person name="Buck G.A."/>
        </authorList>
    </citation>
    <scope>NUCLEOTIDE SEQUENCE [LARGE SCALE GENOMIC DNA]</scope>
    <source>
        <strain evidence="2 3">025E</strain>
    </source>
</reference>
<protein>
    <submittedName>
        <fullName evidence="2">Uncharacterized protein</fullName>
    </submittedName>
</protein>
<dbReference type="GeneID" id="40315883"/>
<dbReference type="Proteomes" id="UP000284403">
    <property type="component" value="Unassembled WGS sequence"/>
</dbReference>
<gene>
    <name evidence="2" type="ORF">Tco025E_02272</name>
</gene>
<dbReference type="OrthoDB" id="249685at2759"/>